<dbReference type="PROSITE" id="PS50885">
    <property type="entry name" value="HAMP"/>
    <property type="match status" value="1"/>
</dbReference>
<organism evidence="8 9">
    <name type="scientific">Hansschlegelia plantiphila</name>
    <dbReference type="NCBI Taxonomy" id="374655"/>
    <lineage>
        <taxon>Bacteria</taxon>
        <taxon>Pseudomonadati</taxon>
        <taxon>Pseudomonadota</taxon>
        <taxon>Alphaproteobacteria</taxon>
        <taxon>Hyphomicrobiales</taxon>
        <taxon>Methylopilaceae</taxon>
        <taxon>Hansschlegelia</taxon>
    </lineage>
</organism>
<evidence type="ECO:0000256" key="3">
    <source>
        <dbReference type="ARBA" id="ARBA00022679"/>
    </source>
</evidence>
<evidence type="ECO:0000256" key="1">
    <source>
        <dbReference type="ARBA" id="ARBA00004370"/>
    </source>
</evidence>
<keyword evidence="9" id="KW-1185">Reference proteome</keyword>
<dbReference type="Gene3D" id="3.30.565.10">
    <property type="entry name" value="Histidine kinase-like ATPase, C-terminal domain"/>
    <property type="match status" value="1"/>
</dbReference>
<evidence type="ECO:0000256" key="6">
    <source>
        <dbReference type="SAM" id="Phobius"/>
    </source>
</evidence>
<dbReference type="SMART" id="SM00304">
    <property type="entry name" value="HAMP"/>
    <property type="match status" value="1"/>
</dbReference>
<keyword evidence="6" id="KW-0472">Membrane</keyword>
<evidence type="ECO:0000313" key="8">
    <source>
        <dbReference type="EMBL" id="GLK66589.1"/>
    </source>
</evidence>
<feature type="transmembrane region" description="Helical" evidence="6">
    <location>
        <begin position="163"/>
        <end position="187"/>
    </location>
</feature>
<dbReference type="Pfam" id="PF07730">
    <property type="entry name" value="HisKA_3"/>
    <property type="match status" value="1"/>
</dbReference>
<dbReference type="Gene3D" id="6.10.340.10">
    <property type="match status" value="1"/>
</dbReference>
<dbReference type="GO" id="GO:0016020">
    <property type="term" value="C:membrane"/>
    <property type="evidence" value="ECO:0007669"/>
    <property type="project" value="UniProtKB-SubCell"/>
</dbReference>
<dbReference type="InterPro" id="IPR003594">
    <property type="entry name" value="HATPase_dom"/>
</dbReference>
<name>A0A9W6IZA9_9HYPH</name>
<sequence length="471" mass="49784">MSLLASLIYRVIGAVTLCLLCAAAWVMVDANRNIRAEVTASADRVAQQAAGLAWREMTFRGSVGANAKFAFPDWRSSDTLRVISPGYCVSLAWTGEAPLRLCGGPANVGASAPTWFMAFYRAIFGPTEAETRNIHVFKQTAGVVVAEADEGAAARQAWRQVSVVVGVAAAMAVGIGLLATLAIGHALRPADVIVAGLKRLEAGDLGARLPAFRTREFDLIARAFNDLTQRLSHTTAQRAALTRRLFQVQEDERRSLARDLHDEFGQCLTATRALAAAIMAASETERPDVAEEAREIGSISERMMATLRSTLSRLRPPELDEVGLERSLDHLVASWNARLAAPAGQSAPPVFRLDIIGGLAAVPNQAALTIYRVAQECLTNAARHGAPTEVRVKVERTAGADNAVALTVEDDGGGDPASLTDRAGHGILGIRERIEALGGRLTTGPAAHGVRIAAIIPLYGLEPAGAGGANA</sequence>
<dbReference type="GO" id="GO:0046983">
    <property type="term" value="F:protein dimerization activity"/>
    <property type="evidence" value="ECO:0007669"/>
    <property type="project" value="InterPro"/>
</dbReference>
<dbReference type="Proteomes" id="UP001143372">
    <property type="component" value="Unassembled WGS sequence"/>
</dbReference>
<dbReference type="Pfam" id="PF00672">
    <property type="entry name" value="HAMP"/>
    <property type="match status" value="1"/>
</dbReference>
<keyword evidence="6" id="KW-0812">Transmembrane</keyword>
<dbReference type="Pfam" id="PF02518">
    <property type="entry name" value="HATPase_c"/>
    <property type="match status" value="1"/>
</dbReference>
<comment type="caution">
    <text evidence="8">The sequence shown here is derived from an EMBL/GenBank/DDBJ whole genome shotgun (WGS) entry which is preliminary data.</text>
</comment>
<dbReference type="AlphaFoldDB" id="A0A9W6IZA9"/>
<feature type="transmembrane region" description="Helical" evidence="6">
    <location>
        <begin position="6"/>
        <end position="28"/>
    </location>
</feature>
<gene>
    <name evidence="8" type="ORF">GCM10008179_02270</name>
</gene>
<evidence type="ECO:0000259" key="7">
    <source>
        <dbReference type="PROSITE" id="PS50885"/>
    </source>
</evidence>
<dbReference type="Gene3D" id="1.20.5.1930">
    <property type="match status" value="1"/>
</dbReference>
<dbReference type="InterPro" id="IPR050482">
    <property type="entry name" value="Sensor_HK_TwoCompSys"/>
</dbReference>
<reference evidence="8" key="2">
    <citation type="submission" date="2023-01" db="EMBL/GenBank/DDBJ databases">
        <authorList>
            <person name="Sun Q."/>
            <person name="Evtushenko L."/>
        </authorList>
    </citation>
    <scope>NUCLEOTIDE SEQUENCE</scope>
    <source>
        <strain evidence="8">VKM B-2347</strain>
    </source>
</reference>
<dbReference type="RefSeq" id="WP_271166851.1">
    <property type="nucleotide sequence ID" value="NZ_BSFI01000001.1"/>
</dbReference>
<evidence type="ECO:0000256" key="4">
    <source>
        <dbReference type="ARBA" id="ARBA00022777"/>
    </source>
</evidence>
<keyword evidence="2" id="KW-0597">Phosphoprotein</keyword>
<dbReference type="PANTHER" id="PTHR24421:SF58">
    <property type="entry name" value="SIGNAL TRANSDUCTION HISTIDINE-PROTEIN KINASE_PHOSPHATASE UHPB"/>
    <property type="match status" value="1"/>
</dbReference>
<dbReference type="InterPro" id="IPR011712">
    <property type="entry name" value="Sig_transdc_His_kin_sub3_dim/P"/>
</dbReference>
<evidence type="ECO:0000256" key="2">
    <source>
        <dbReference type="ARBA" id="ARBA00022553"/>
    </source>
</evidence>
<keyword evidence="4 8" id="KW-0418">Kinase</keyword>
<proteinExistence type="predicted"/>
<feature type="domain" description="HAMP" evidence="7">
    <location>
        <begin position="184"/>
        <end position="236"/>
    </location>
</feature>
<evidence type="ECO:0000256" key="5">
    <source>
        <dbReference type="ARBA" id="ARBA00023012"/>
    </source>
</evidence>
<dbReference type="SUPFAM" id="SSF55874">
    <property type="entry name" value="ATPase domain of HSP90 chaperone/DNA topoisomerase II/histidine kinase"/>
    <property type="match status" value="1"/>
</dbReference>
<reference evidence="8" key="1">
    <citation type="journal article" date="2014" name="Int. J. Syst. Evol. Microbiol.">
        <title>Complete genome sequence of Corynebacterium casei LMG S-19264T (=DSM 44701T), isolated from a smear-ripened cheese.</title>
        <authorList>
            <consortium name="US DOE Joint Genome Institute (JGI-PGF)"/>
            <person name="Walter F."/>
            <person name="Albersmeier A."/>
            <person name="Kalinowski J."/>
            <person name="Ruckert C."/>
        </authorList>
    </citation>
    <scope>NUCLEOTIDE SEQUENCE</scope>
    <source>
        <strain evidence="8">VKM B-2347</strain>
    </source>
</reference>
<dbReference type="PANTHER" id="PTHR24421">
    <property type="entry name" value="NITRATE/NITRITE SENSOR PROTEIN NARX-RELATED"/>
    <property type="match status" value="1"/>
</dbReference>
<comment type="subcellular location">
    <subcellularLocation>
        <location evidence="1">Membrane</location>
    </subcellularLocation>
</comment>
<keyword evidence="5" id="KW-0902">Two-component regulatory system</keyword>
<keyword evidence="6" id="KW-1133">Transmembrane helix</keyword>
<keyword evidence="3" id="KW-0808">Transferase</keyword>
<dbReference type="InterPro" id="IPR036890">
    <property type="entry name" value="HATPase_C_sf"/>
</dbReference>
<evidence type="ECO:0000313" key="9">
    <source>
        <dbReference type="Proteomes" id="UP001143372"/>
    </source>
</evidence>
<dbReference type="GO" id="GO:0000155">
    <property type="term" value="F:phosphorelay sensor kinase activity"/>
    <property type="evidence" value="ECO:0007669"/>
    <property type="project" value="InterPro"/>
</dbReference>
<dbReference type="CDD" id="cd06225">
    <property type="entry name" value="HAMP"/>
    <property type="match status" value="1"/>
</dbReference>
<protein>
    <submittedName>
        <fullName evidence="8">Histidine kinase</fullName>
    </submittedName>
</protein>
<dbReference type="EMBL" id="BSFI01000001">
    <property type="protein sequence ID" value="GLK66589.1"/>
    <property type="molecule type" value="Genomic_DNA"/>
</dbReference>
<dbReference type="InterPro" id="IPR003660">
    <property type="entry name" value="HAMP_dom"/>
</dbReference>
<accession>A0A9W6IZA9</accession>
<dbReference type="CDD" id="cd16917">
    <property type="entry name" value="HATPase_UhpB-NarQ-NarX-like"/>
    <property type="match status" value="1"/>
</dbReference>